<accession>A0A9D4RQI3</accession>
<organism evidence="1 2">
    <name type="scientific">Dreissena polymorpha</name>
    <name type="common">Zebra mussel</name>
    <name type="synonym">Mytilus polymorpha</name>
    <dbReference type="NCBI Taxonomy" id="45954"/>
    <lineage>
        <taxon>Eukaryota</taxon>
        <taxon>Metazoa</taxon>
        <taxon>Spiralia</taxon>
        <taxon>Lophotrochozoa</taxon>
        <taxon>Mollusca</taxon>
        <taxon>Bivalvia</taxon>
        <taxon>Autobranchia</taxon>
        <taxon>Heteroconchia</taxon>
        <taxon>Euheterodonta</taxon>
        <taxon>Imparidentia</taxon>
        <taxon>Neoheterodontei</taxon>
        <taxon>Myida</taxon>
        <taxon>Dreissenoidea</taxon>
        <taxon>Dreissenidae</taxon>
        <taxon>Dreissena</taxon>
    </lineage>
</organism>
<evidence type="ECO:0000313" key="1">
    <source>
        <dbReference type="EMBL" id="KAH3877756.1"/>
    </source>
</evidence>
<dbReference type="AlphaFoldDB" id="A0A9D4RQI3"/>
<reference evidence="1" key="2">
    <citation type="submission" date="2020-11" db="EMBL/GenBank/DDBJ databases">
        <authorList>
            <person name="McCartney M.A."/>
            <person name="Auch B."/>
            <person name="Kono T."/>
            <person name="Mallez S."/>
            <person name="Becker A."/>
            <person name="Gohl D.M."/>
            <person name="Silverstein K.A.T."/>
            <person name="Koren S."/>
            <person name="Bechman K.B."/>
            <person name="Herman A."/>
            <person name="Abrahante J.E."/>
            <person name="Garbe J."/>
        </authorList>
    </citation>
    <scope>NUCLEOTIDE SEQUENCE</scope>
    <source>
        <strain evidence="1">Duluth1</strain>
        <tissue evidence="1">Whole animal</tissue>
    </source>
</reference>
<keyword evidence="2" id="KW-1185">Reference proteome</keyword>
<sequence length="687" mass="75044">MSKIISTLVSAQLILQRLECQDLLEDELKVIDGLNQNKIAEKSSSKPAENTNIKTFKVTVCPDSNGNGLNSDKSIKRISSILGNAKDRHADGSENVSEVIIKQATNKLDATRKLNSEVEAIQMLKVLDKENHRVDKQTADVLSTESEQPQEPKYYVTLEGNGSMDDMNLTSVSLTDMLNSDHVSSETDNSRVQDTCELPAGHSNLDLLPQSSDVNSFNILPYNASTPAKNQIGVDRNFVREFNGNKKAYGGKSKIRETIENRMTQDNMKQADGEDINGSDINTDKSNSFRAKLICVKQAKHGIIGQGAIVKSKVKKGIQTFARAMKKESKLRPIKNNDDADNVIVVKAKQGKKKHTQIIDSEDDEDPYTTYESTTKQSDAGIKRRKFDPKVNCPSTVKTINESHNYDVKSKVEISKATLLKLKQFQFDESHSSIFNSSICSDSSLSSIILSGTMWTNNKQAERGHEICTPVTLSGSDSKYRLAALERTVENNSPHILLNNADTNSRSETCSVFQDLIGNTGYGCPKSNDVASNLVADIASANNTNEPCFNLSDASNKNAKLAIHFASKNSNKLGDSVNATDTKAHSTNCFNTSPSWLLSLNKKLGSPNIPVPVANLLDGKSNIVKSICGEDAHENTVLGNDKAGLVHRDIQQFSRKSSTLSGKQGAAVAVPASIFSVNDADVDFDDF</sequence>
<comment type="caution">
    <text evidence="1">The sequence shown here is derived from an EMBL/GenBank/DDBJ whole genome shotgun (WGS) entry which is preliminary data.</text>
</comment>
<proteinExistence type="predicted"/>
<protein>
    <submittedName>
        <fullName evidence="1">Uncharacterized protein</fullName>
    </submittedName>
</protein>
<gene>
    <name evidence="1" type="ORF">DPMN_001634</name>
</gene>
<evidence type="ECO:0000313" key="2">
    <source>
        <dbReference type="Proteomes" id="UP000828390"/>
    </source>
</evidence>
<name>A0A9D4RQI3_DREPO</name>
<reference evidence="1" key="1">
    <citation type="journal article" date="2019" name="bioRxiv">
        <title>The Genome of the Zebra Mussel, Dreissena polymorpha: A Resource for Invasive Species Research.</title>
        <authorList>
            <person name="McCartney M.A."/>
            <person name="Auch B."/>
            <person name="Kono T."/>
            <person name="Mallez S."/>
            <person name="Zhang Y."/>
            <person name="Obille A."/>
            <person name="Becker A."/>
            <person name="Abrahante J.E."/>
            <person name="Garbe J."/>
            <person name="Badalamenti J.P."/>
            <person name="Herman A."/>
            <person name="Mangelson H."/>
            <person name="Liachko I."/>
            <person name="Sullivan S."/>
            <person name="Sone E.D."/>
            <person name="Koren S."/>
            <person name="Silverstein K.A.T."/>
            <person name="Beckman K.B."/>
            <person name="Gohl D.M."/>
        </authorList>
    </citation>
    <scope>NUCLEOTIDE SEQUENCE</scope>
    <source>
        <strain evidence="1">Duluth1</strain>
        <tissue evidence="1">Whole animal</tissue>
    </source>
</reference>
<dbReference type="Proteomes" id="UP000828390">
    <property type="component" value="Unassembled WGS sequence"/>
</dbReference>
<dbReference type="EMBL" id="JAIWYP010000001">
    <property type="protein sequence ID" value="KAH3877756.1"/>
    <property type="molecule type" value="Genomic_DNA"/>
</dbReference>